<evidence type="ECO:0000256" key="1">
    <source>
        <dbReference type="ARBA" id="ARBA00007789"/>
    </source>
</evidence>
<dbReference type="NCBIfam" id="TIGR03558">
    <property type="entry name" value="oxido_grp_1"/>
    <property type="match status" value="1"/>
</dbReference>
<protein>
    <submittedName>
        <fullName evidence="4">LLM class flavin-dependent oxidoreductase</fullName>
    </submittedName>
    <submittedName>
        <fullName evidence="3">Luciferase family oxidoreductase group 1</fullName>
    </submittedName>
</protein>
<comment type="similarity">
    <text evidence="1">To bacterial alkanal monooxygenase alpha and beta chains.</text>
</comment>
<accession>A0A2V4VU77</accession>
<evidence type="ECO:0000259" key="2">
    <source>
        <dbReference type="Pfam" id="PF00296"/>
    </source>
</evidence>
<organism evidence="3 5">
    <name type="scientific">Paenibacillus barcinonensis</name>
    <dbReference type="NCBI Taxonomy" id="198119"/>
    <lineage>
        <taxon>Bacteria</taxon>
        <taxon>Bacillati</taxon>
        <taxon>Bacillota</taxon>
        <taxon>Bacilli</taxon>
        <taxon>Bacillales</taxon>
        <taxon>Paenibacillaceae</taxon>
        <taxon>Paenibacillus</taxon>
    </lineage>
</organism>
<evidence type="ECO:0000313" key="4">
    <source>
        <dbReference type="EMBL" id="QKS58359.1"/>
    </source>
</evidence>
<gene>
    <name evidence="3" type="ORF">DFQ00_13610</name>
    <name evidence="4" type="ORF">HUB98_20375</name>
</gene>
<dbReference type="CDD" id="cd00347">
    <property type="entry name" value="Flavin_utilizing_monoxygenases"/>
    <property type="match status" value="1"/>
</dbReference>
<dbReference type="SUPFAM" id="SSF51679">
    <property type="entry name" value="Bacterial luciferase-like"/>
    <property type="match status" value="1"/>
</dbReference>
<keyword evidence="6" id="KW-1185">Reference proteome</keyword>
<name>A0A2V4VU77_PAEBA</name>
<dbReference type="Pfam" id="PF00296">
    <property type="entry name" value="Bac_luciferase"/>
    <property type="match status" value="1"/>
</dbReference>
<dbReference type="FunFam" id="3.20.20.30:FF:000002">
    <property type="entry name" value="LLM class flavin-dependent oxidoreductase"/>
    <property type="match status" value="1"/>
</dbReference>
<sequence length="348" mass="37919">MATEHQQNQQQYQHREHINDVKLSVLDLAPVVVGSTPADALRNSLELAQHAERWGYHRYWVAEHHNMPGIASSATSVVIGHLAGGTKTIRVGSGGIMLPNHAPLVIAEQFGTLESLYPGRIDLGLGRAPGSDRRTSLALRKDLNSGEDFPELLAELRAYFDASATSYHAPVRAVPGEGLSIPIYLLGSSDFSARLAGQLGLPFAFASHFSPDYTRIAMDTYRSSFQPSEHLKEPYVIAGVNAVVADTDEEAAWLGTTMQQQFLNIIRGTTGLVQPPAVMDGKWTDREQAAVAQTLKAAVNGSPEKVQGQLESFIRQTQADELIITSMIYDHQARLHSYELIAQLAGNA</sequence>
<feature type="domain" description="Luciferase-like" evidence="2">
    <location>
        <begin position="35"/>
        <end position="255"/>
    </location>
</feature>
<dbReference type="Proteomes" id="UP000247790">
    <property type="component" value="Unassembled WGS sequence"/>
</dbReference>
<dbReference type="InterPro" id="IPR036661">
    <property type="entry name" value="Luciferase-like_sf"/>
</dbReference>
<dbReference type="PANTHER" id="PTHR30137">
    <property type="entry name" value="LUCIFERASE-LIKE MONOOXYGENASE"/>
    <property type="match status" value="1"/>
</dbReference>
<dbReference type="GO" id="GO:0016705">
    <property type="term" value="F:oxidoreductase activity, acting on paired donors, with incorporation or reduction of molecular oxygen"/>
    <property type="evidence" value="ECO:0007669"/>
    <property type="project" value="InterPro"/>
</dbReference>
<dbReference type="RefSeq" id="WP_174812226.1">
    <property type="nucleotide sequence ID" value="NZ_CP054614.1"/>
</dbReference>
<dbReference type="PANTHER" id="PTHR30137:SF6">
    <property type="entry name" value="LUCIFERASE-LIKE MONOOXYGENASE"/>
    <property type="match status" value="1"/>
</dbReference>
<dbReference type="Proteomes" id="UP000509327">
    <property type="component" value="Chromosome"/>
</dbReference>
<dbReference type="GO" id="GO:0005829">
    <property type="term" value="C:cytosol"/>
    <property type="evidence" value="ECO:0007669"/>
    <property type="project" value="TreeGrafter"/>
</dbReference>
<proteinExistence type="predicted"/>
<dbReference type="InterPro" id="IPR050766">
    <property type="entry name" value="Bact_Lucif_Oxidored"/>
</dbReference>
<dbReference type="EMBL" id="CP054614">
    <property type="protein sequence ID" value="QKS58359.1"/>
    <property type="molecule type" value="Genomic_DNA"/>
</dbReference>
<reference evidence="4 6" key="2">
    <citation type="submission" date="2020-06" db="EMBL/GenBank/DDBJ databases">
        <title>Complete genome of Paenibacillus barcinonensis KACC11450.</title>
        <authorList>
            <person name="Kim M."/>
            <person name="Park Y.-J."/>
            <person name="Shin J.-H."/>
        </authorList>
    </citation>
    <scope>NUCLEOTIDE SEQUENCE [LARGE SCALE GENOMIC DNA]</scope>
    <source>
        <strain evidence="4 6">KACC11450</strain>
    </source>
</reference>
<reference evidence="3 5" key="1">
    <citation type="submission" date="2018-06" db="EMBL/GenBank/DDBJ databases">
        <title>Genomic Encyclopedia of Type Strains, Phase III (KMG-III): the genomes of soil and plant-associated and newly described type strains.</title>
        <authorList>
            <person name="Whitman W."/>
        </authorList>
    </citation>
    <scope>NUCLEOTIDE SEQUENCE [LARGE SCALE GENOMIC DNA]</scope>
    <source>
        <strain evidence="3 5">CECT 7022</strain>
    </source>
</reference>
<dbReference type="InterPro" id="IPR019949">
    <property type="entry name" value="CmoO-like"/>
</dbReference>
<evidence type="ECO:0000313" key="6">
    <source>
        <dbReference type="Proteomes" id="UP000509327"/>
    </source>
</evidence>
<dbReference type="Gene3D" id="3.20.20.30">
    <property type="entry name" value="Luciferase-like domain"/>
    <property type="match status" value="1"/>
</dbReference>
<evidence type="ECO:0000313" key="5">
    <source>
        <dbReference type="Proteomes" id="UP000247790"/>
    </source>
</evidence>
<dbReference type="AlphaFoldDB" id="A0A2V4VU77"/>
<dbReference type="EMBL" id="QJSW01000036">
    <property type="protein sequence ID" value="PYE42405.1"/>
    <property type="molecule type" value="Genomic_DNA"/>
</dbReference>
<evidence type="ECO:0000313" key="3">
    <source>
        <dbReference type="EMBL" id="PYE42405.1"/>
    </source>
</evidence>
<dbReference type="InterPro" id="IPR011251">
    <property type="entry name" value="Luciferase-like_dom"/>
</dbReference>